<accession>A0ABV3W092</accession>
<name>A0ABV3W092_9BACI</name>
<proteinExistence type="predicted"/>
<dbReference type="RefSeq" id="WP_368637230.1">
    <property type="nucleotide sequence ID" value="NZ_JBFRHK010000010.1"/>
</dbReference>
<organism evidence="1 2">
    <name type="scientific">Lysinibacillus xylanilyticus</name>
    <dbReference type="NCBI Taxonomy" id="582475"/>
    <lineage>
        <taxon>Bacteria</taxon>
        <taxon>Bacillati</taxon>
        <taxon>Bacillota</taxon>
        <taxon>Bacilli</taxon>
        <taxon>Bacillales</taxon>
        <taxon>Bacillaceae</taxon>
        <taxon>Lysinibacillus</taxon>
    </lineage>
</organism>
<evidence type="ECO:0000313" key="1">
    <source>
        <dbReference type="EMBL" id="MEX3746598.1"/>
    </source>
</evidence>
<keyword evidence="2" id="KW-1185">Reference proteome</keyword>
<gene>
    <name evidence="1" type="ORF">AB1300_15860</name>
</gene>
<sequence>MMKKTETMDKYLNSYGKKISSSEICHVVDLIFKINLDKVPILPKAKEEADGVSSSTGNELVSKEVIDYYLNQYDGEITGAEIRKIINKIFGVNLDGISSLEGSGISLYSKGQWIVQHEKDLFVVHTGARDIDVKIFPTNYFTEQTGLVELPIDLQHSLTSIGYYFDENINSYYFLNPTGEAVPNEFKVKTMGAILGVIKNSFSNV</sequence>
<dbReference type="Proteomes" id="UP001558534">
    <property type="component" value="Unassembled WGS sequence"/>
</dbReference>
<reference evidence="1 2" key="1">
    <citation type="submission" date="2024-07" db="EMBL/GenBank/DDBJ databases">
        <title>Characterization of a bacterium isolated from hydrolysated instant sea cucumber by whole-genome sequencing and metabolomics.</title>
        <authorList>
            <person name="Luo X."/>
            <person name="Zhang Z."/>
            <person name="Zheng Z."/>
            <person name="Zhang W."/>
            <person name="Ming T."/>
            <person name="Jiao L."/>
            <person name="Su X."/>
            <person name="Kong F."/>
            <person name="Xu J."/>
        </authorList>
    </citation>
    <scope>NUCLEOTIDE SEQUENCE [LARGE SCALE GENOMIC DNA]</scope>
    <source>
        <strain evidence="1 2">XL-2024</strain>
    </source>
</reference>
<evidence type="ECO:0000313" key="2">
    <source>
        <dbReference type="Proteomes" id="UP001558534"/>
    </source>
</evidence>
<dbReference type="EMBL" id="JBFRHK010000010">
    <property type="protein sequence ID" value="MEX3746598.1"/>
    <property type="molecule type" value="Genomic_DNA"/>
</dbReference>
<comment type="caution">
    <text evidence="1">The sequence shown here is derived from an EMBL/GenBank/DDBJ whole genome shotgun (WGS) entry which is preliminary data.</text>
</comment>
<protein>
    <submittedName>
        <fullName evidence="1">Uncharacterized protein</fullName>
    </submittedName>
</protein>